<evidence type="ECO:0000313" key="3">
    <source>
        <dbReference type="EMBL" id="RAI72885.1"/>
    </source>
</evidence>
<accession>A0A327ND52</accession>
<name>A0A327ND52_9BACT</name>
<dbReference type="InterPro" id="IPR045618">
    <property type="entry name" value="DUF6444"/>
</dbReference>
<dbReference type="EMBL" id="QLII01000004">
    <property type="protein sequence ID" value="RAI72885.1"/>
    <property type="molecule type" value="Genomic_DNA"/>
</dbReference>
<reference evidence="3 4" key="1">
    <citation type="submission" date="2018-06" db="EMBL/GenBank/DDBJ databases">
        <title>Spirosoma sp. HMF3257 Genome sequencing and assembly.</title>
        <authorList>
            <person name="Kang H."/>
            <person name="Cha I."/>
            <person name="Kim H."/>
            <person name="Kang J."/>
            <person name="Joh K."/>
        </authorList>
    </citation>
    <scope>NUCLEOTIDE SEQUENCE [LARGE SCALE GENOMIC DNA]</scope>
    <source>
        <strain evidence="3 4">HMF3257</strain>
    </source>
</reference>
<protein>
    <recommendedName>
        <fullName evidence="2">DUF6444 domain-containing protein</fullName>
    </recommendedName>
</protein>
<organism evidence="3 4">
    <name type="scientific">Spirosoma telluris</name>
    <dbReference type="NCBI Taxonomy" id="2183553"/>
    <lineage>
        <taxon>Bacteria</taxon>
        <taxon>Pseudomonadati</taxon>
        <taxon>Bacteroidota</taxon>
        <taxon>Cytophagia</taxon>
        <taxon>Cytophagales</taxon>
        <taxon>Cytophagaceae</taxon>
        <taxon>Spirosoma</taxon>
    </lineage>
</organism>
<dbReference type="Proteomes" id="UP000249016">
    <property type="component" value="Unassembled WGS sequence"/>
</dbReference>
<dbReference type="PANTHER" id="PTHR33678">
    <property type="entry name" value="BLL1576 PROTEIN"/>
    <property type="match status" value="1"/>
</dbReference>
<comment type="caution">
    <text evidence="3">The sequence shown here is derived from an EMBL/GenBank/DDBJ whole genome shotgun (WGS) entry which is preliminary data.</text>
</comment>
<feature type="compositionally biased region" description="Polar residues" evidence="1">
    <location>
        <begin position="38"/>
        <end position="53"/>
    </location>
</feature>
<dbReference type="InterPro" id="IPR052344">
    <property type="entry name" value="Transposase-related"/>
</dbReference>
<feature type="region of interest" description="Disordered" evidence="1">
    <location>
        <begin position="35"/>
        <end position="85"/>
    </location>
</feature>
<sequence length="133" mass="14284">MDLGELKALINSLLAEVQRLKARVHELETENAELKTRLAQNSANSSKPPSSDGLTKKPLIKPALPKEAGKKPGGQPGHPGKTLHFVEQPDAVHIHQATQCQYCGALLQAEGQPVARRQVFDLPQPGCGLKNTG</sequence>
<gene>
    <name evidence="3" type="ORF">HMF3257_38945</name>
</gene>
<dbReference type="Pfam" id="PF20042">
    <property type="entry name" value="DUF6444"/>
    <property type="match status" value="1"/>
</dbReference>
<evidence type="ECO:0000256" key="1">
    <source>
        <dbReference type="SAM" id="MobiDB-lite"/>
    </source>
</evidence>
<evidence type="ECO:0000259" key="2">
    <source>
        <dbReference type="Pfam" id="PF20042"/>
    </source>
</evidence>
<evidence type="ECO:0000313" key="4">
    <source>
        <dbReference type="Proteomes" id="UP000249016"/>
    </source>
</evidence>
<dbReference type="RefSeq" id="WP_111351407.1">
    <property type="nucleotide sequence ID" value="NZ_WPIM01000004.1"/>
</dbReference>
<keyword evidence="4" id="KW-1185">Reference proteome</keyword>
<dbReference type="PANTHER" id="PTHR33678:SF1">
    <property type="entry name" value="BLL1576 PROTEIN"/>
    <property type="match status" value="1"/>
</dbReference>
<proteinExistence type="predicted"/>
<feature type="domain" description="DUF6444" evidence="2">
    <location>
        <begin position="5"/>
        <end position="82"/>
    </location>
</feature>
<dbReference type="AlphaFoldDB" id="A0A327ND52"/>